<dbReference type="NCBIfam" id="TIGR02727">
    <property type="entry name" value="MTHFS_bact"/>
    <property type="match status" value="1"/>
</dbReference>
<evidence type="ECO:0000313" key="6">
    <source>
        <dbReference type="EMBL" id="SHJ39383.1"/>
    </source>
</evidence>
<accession>A0A8G2CAT8</accession>
<dbReference type="PANTHER" id="PTHR23407:SF1">
    <property type="entry name" value="5-FORMYLTETRAHYDROFOLATE CYCLO-LIGASE"/>
    <property type="match status" value="1"/>
</dbReference>
<evidence type="ECO:0000256" key="5">
    <source>
        <dbReference type="RuleBase" id="RU361279"/>
    </source>
</evidence>
<sequence>MKKAELRKKLLAQRKNLDEIFVQEASIRAQRHLLTDDAWKKAQQVIIYSPIRNEVRTDLLLNSLWDSGRTLLLPRCDEKVGQMSLVQCDGAHELEEGTYGILEPRSHCTVVDYDAPDFTPSLVIVPGVGFDFCGNRLGFGGGYYDRMLHKPAFNHATFVGLAYSFQIVPVLDADPWDQAMHALCTEEALQWL</sequence>
<organism evidence="6 7">
    <name type="scientific">Halodesulfovibrio aestuarii</name>
    <dbReference type="NCBI Taxonomy" id="126333"/>
    <lineage>
        <taxon>Bacteria</taxon>
        <taxon>Pseudomonadati</taxon>
        <taxon>Thermodesulfobacteriota</taxon>
        <taxon>Desulfovibrionia</taxon>
        <taxon>Desulfovibrionales</taxon>
        <taxon>Desulfovibrionaceae</taxon>
        <taxon>Halodesulfovibrio</taxon>
    </lineage>
</organism>
<comment type="caution">
    <text evidence="6">The sequence shown here is derived from an EMBL/GenBank/DDBJ whole genome shotgun (WGS) entry which is preliminary data.</text>
</comment>
<evidence type="ECO:0000256" key="2">
    <source>
        <dbReference type="ARBA" id="ARBA00022741"/>
    </source>
</evidence>
<dbReference type="InterPro" id="IPR037171">
    <property type="entry name" value="NagB/RpiA_transferase-like"/>
</dbReference>
<dbReference type="GO" id="GO:0030272">
    <property type="term" value="F:5-formyltetrahydrofolate cyclo-ligase activity"/>
    <property type="evidence" value="ECO:0007669"/>
    <property type="project" value="UniProtKB-EC"/>
</dbReference>
<dbReference type="PIRSF" id="PIRSF006806">
    <property type="entry name" value="FTHF_cligase"/>
    <property type="match status" value="1"/>
</dbReference>
<evidence type="ECO:0000256" key="1">
    <source>
        <dbReference type="ARBA" id="ARBA00010638"/>
    </source>
</evidence>
<dbReference type="GO" id="GO:0035999">
    <property type="term" value="P:tetrahydrofolate interconversion"/>
    <property type="evidence" value="ECO:0007669"/>
    <property type="project" value="TreeGrafter"/>
</dbReference>
<proteinExistence type="inferred from homology"/>
<keyword evidence="5" id="KW-0479">Metal-binding</keyword>
<dbReference type="SUPFAM" id="SSF100950">
    <property type="entry name" value="NagB/RpiA/CoA transferase-like"/>
    <property type="match status" value="1"/>
</dbReference>
<name>A0A8G2CAT8_9BACT</name>
<keyword evidence="3 4" id="KW-0067">ATP-binding</keyword>
<dbReference type="GO" id="GO:0009396">
    <property type="term" value="P:folic acid-containing compound biosynthetic process"/>
    <property type="evidence" value="ECO:0007669"/>
    <property type="project" value="TreeGrafter"/>
</dbReference>
<dbReference type="GO" id="GO:0046872">
    <property type="term" value="F:metal ion binding"/>
    <property type="evidence" value="ECO:0007669"/>
    <property type="project" value="UniProtKB-KW"/>
</dbReference>
<keyword evidence="2 4" id="KW-0547">Nucleotide-binding</keyword>
<feature type="binding site" evidence="4">
    <location>
        <begin position="136"/>
        <end position="144"/>
    </location>
    <ligand>
        <name>ATP</name>
        <dbReference type="ChEBI" id="CHEBI:30616"/>
    </ligand>
</feature>
<dbReference type="InterPro" id="IPR024185">
    <property type="entry name" value="FTHF_cligase-like_sf"/>
</dbReference>
<comment type="catalytic activity">
    <reaction evidence="5">
        <text>(6S)-5-formyl-5,6,7,8-tetrahydrofolate + ATP = (6R)-5,10-methenyltetrahydrofolate + ADP + phosphate</text>
        <dbReference type="Rhea" id="RHEA:10488"/>
        <dbReference type="ChEBI" id="CHEBI:30616"/>
        <dbReference type="ChEBI" id="CHEBI:43474"/>
        <dbReference type="ChEBI" id="CHEBI:57455"/>
        <dbReference type="ChEBI" id="CHEBI:57457"/>
        <dbReference type="ChEBI" id="CHEBI:456216"/>
        <dbReference type="EC" id="6.3.3.2"/>
    </reaction>
</comment>
<dbReference type="Gene3D" id="3.40.50.10420">
    <property type="entry name" value="NagB/RpiA/CoA transferase-like"/>
    <property type="match status" value="1"/>
</dbReference>
<evidence type="ECO:0000256" key="3">
    <source>
        <dbReference type="ARBA" id="ARBA00022840"/>
    </source>
</evidence>
<dbReference type="PANTHER" id="PTHR23407">
    <property type="entry name" value="ATPASE INHIBITOR/5-FORMYLTETRAHYDROFOLATE CYCLO-LIGASE"/>
    <property type="match status" value="1"/>
</dbReference>
<dbReference type="InterPro" id="IPR002698">
    <property type="entry name" value="FTHF_cligase"/>
</dbReference>
<keyword evidence="6" id="KW-0436">Ligase</keyword>
<dbReference type="RefSeq" id="WP_020001014.1">
    <property type="nucleotide sequence ID" value="NZ_CP192219.1"/>
</dbReference>
<dbReference type="Pfam" id="PF01812">
    <property type="entry name" value="5-FTHF_cyc-lig"/>
    <property type="match status" value="1"/>
</dbReference>
<comment type="cofactor">
    <cofactor evidence="5">
        <name>Mg(2+)</name>
        <dbReference type="ChEBI" id="CHEBI:18420"/>
    </cofactor>
</comment>
<evidence type="ECO:0000256" key="4">
    <source>
        <dbReference type="PIRSR" id="PIRSR006806-1"/>
    </source>
</evidence>
<dbReference type="EC" id="6.3.3.2" evidence="5"/>
<gene>
    <name evidence="6" type="ORF">SAMN05660830_02342</name>
</gene>
<comment type="similarity">
    <text evidence="1 5">Belongs to the 5-formyltetrahydrofolate cyclo-ligase family.</text>
</comment>
<reference evidence="6 7" key="1">
    <citation type="submission" date="2016-11" db="EMBL/GenBank/DDBJ databases">
        <authorList>
            <person name="Varghese N."/>
            <person name="Submissions S."/>
        </authorList>
    </citation>
    <scope>NUCLEOTIDE SEQUENCE [LARGE SCALE GENOMIC DNA]</scope>
    <source>
        <strain evidence="6 7">DSM 17919</strain>
    </source>
</reference>
<keyword evidence="5" id="KW-0460">Magnesium</keyword>
<feature type="binding site" evidence="4">
    <location>
        <position position="54"/>
    </location>
    <ligand>
        <name>substrate</name>
    </ligand>
</feature>
<dbReference type="EMBL" id="FQZR01000005">
    <property type="protein sequence ID" value="SHJ39383.1"/>
    <property type="molecule type" value="Genomic_DNA"/>
</dbReference>
<protein>
    <recommendedName>
        <fullName evidence="5">5-formyltetrahydrofolate cyclo-ligase</fullName>
        <ecNumber evidence="5">6.3.3.2</ecNumber>
    </recommendedName>
</protein>
<dbReference type="GO" id="GO:0005524">
    <property type="term" value="F:ATP binding"/>
    <property type="evidence" value="ECO:0007669"/>
    <property type="project" value="UniProtKB-KW"/>
</dbReference>
<dbReference type="Proteomes" id="UP000184001">
    <property type="component" value="Unassembled WGS sequence"/>
</dbReference>
<evidence type="ECO:0000313" key="7">
    <source>
        <dbReference type="Proteomes" id="UP000184001"/>
    </source>
</evidence>
<dbReference type="AlphaFoldDB" id="A0A8G2CAT8"/>
<feature type="binding site" evidence="4">
    <location>
        <begin position="3"/>
        <end position="7"/>
    </location>
    <ligand>
        <name>ATP</name>
        <dbReference type="ChEBI" id="CHEBI:30616"/>
    </ligand>
</feature>